<keyword evidence="4" id="KW-1185">Reference proteome</keyword>
<feature type="compositionally biased region" description="Basic and acidic residues" evidence="1">
    <location>
        <begin position="240"/>
        <end position="253"/>
    </location>
</feature>
<sequence>MSVSVPPSNNETAIRRELPLVLRVLGKRFDPKAPVKIDGPAEKAVADRHFRIGRERAFYGVVAGGVVGFGAWRLMKSPRNLLGAFMTGAGAVVGAVYGIGSIREEFFLDLMSIPNEQSEFARSCREVLQREMPDSVILKEVHRRMGILGENSHALQSAWDEAVQPKEAPPTSTHALPPLPPMPEAVGDASWSSTPSKNVFGSIMGSKTTGAPQSSAAKVPAKAYDPWDEAPPTPTAPRTSWDEIRRQAKEKSH</sequence>
<evidence type="ECO:0000256" key="1">
    <source>
        <dbReference type="SAM" id="MobiDB-lite"/>
    </source>
</evidence>
<keyword evidence="2" id="KW-0472">Membrane</keyword>
<dbReference type="VEuPathDB" id="FungiDB:SPRG_02016"/>
<name>A0A067CRA7_SAPPC</name>
<evidence type="ECO:0000256" key="2">
    <source>
        <dbReference type="SAM" id="Phobius"/>
    </source>
</evidence>
<dbReference type="KEGG" id="spar:SPRG_02016"/>
<dbReference type="GeneID" id="24124587"/>
<dbReference type="AlphaFoldDB" id="A0A067CRA7"/>
<dbReference type="STRING" id="695850.A0A067CRA7"/>
<feature type="compositionally biased region" description="Polar residues" evidence="1">
    <location>
        <begin position="190"/>
        <end position="216"/>
    </location>
</feature>
<feature type="transmembrane region" description="Helical" evidence="2">
    <location>
        <begin position="57"/>
        <end position="75"/>
    </location>
</feature>
<proteinExistence type="predicted"/>
<dbReference type="Proteomes" id="UP000030745">
    <property type="component" value="Unassembled WGS sequence"/>
</dbReference>
<keyword evidence="2" id="KW-0812">Transmembrane</keyword>
<dbReference type="OrthoDB" id="70132at2759"/>
<protein>
    <submittedName>
        <fullName evidence="3">Uncharacterized protein</fullName>
    </submittedName>
</protein>
<reference evidence="3 4" key="1">
    <citation type="journal article" date="2013" name="PLoS Genet.">
        <title>Distinctive expansion of potential virulence genes in the genome of the oomycete fish pathogen Saprolegnia parasitica.</title>
        <authorList>
            <person name="Jiang R.H."/>
            <person name="de Bruijn I."/>
            <person name="Haas B.J."/>
            <person name="Belmonte R."/>
            <person name="Lobach L."/>
            <person name="Christie J."/>
            <person name="van den Ackerveken G."/>
            <person name="Bottin A."/>
            <person name="Bulone V."/>
            <person name="Diaz-Moreno S.M."/>
            <person name="Dumas B."/>
            <person name="Fan L."/>
            <person name="Gaulin E."/>
            <person name="Govers F."/>
            <person name="Grenville-Briggs L.J."/>
            <person name="Horner N.R."/>
            <person name="Levin J.Z."/>
            <person name="Mammella M."/>
            <person name="Meijer H.J."/>
            <person name="Morris P."/>
            <person name="Nusbaum C."/>
            <person name="Oome S."/>
            <person name="Phillips A.J."/>
            <person name="van Rooyen D."/>
            <person name="Rzeszutek E."/>
            <person name="Saraiva M."/>
            <person name="Secombes C.J."/>
            <person name="Seidl M.F."/>
            <person name="Snel B."/>
            <person name="Stassen J.H."/>
            <person name="Sykes S."/>
            <person name="Tripathy S."/>
            <person name="van den Berg H."/>
            <person name="Vega-Arreguin J.C."/>
            <person name="Wawra S."/>
            <person name="Young S.K."/>
            <person name="Zeng Q."/>
            <person name="Dieguez-Uribeondo J."/>
            <person name="Russ C."/>
            <person name="Tyler B.M."/>
            <person name="van West P."/>
        </authorList>
    </citation>
    <scope>NUCLEOTIDE SEQUENCE [LARGE SCALE GENOMIC DNA]</scope>
    <source>
        <strain evidence="3 4">CBS 223.65</strain>
    </source>
</reference>
<accession>A0A067CRA7</accession>
<evidence type="ECO:0000313" key="4">
    <source>
        <dbReference type="Proteomes" id="UP000030745"/>
    </source>
</evidence>
<dbReference type="RefSeq" id="XP_012195965.1">
    <property type="nucleotide sequence ID" value="XM_012340575.1"/>
</dbReference>
<keyword evidence="2" id="KW-1133">Transmembrane helix</keyword>
<gene>
    <name evidence="3" type="ORF">SPRG_02016</name>
</gene>
<feature type="transmembrane region" description="Helical" evidence="2">
    <location>
        <begin position="81"/>
        <end position="102"/>
    </location>
</feature>
<feature type="region of interest" description="Disordered" evidence="1">
    <location>
        <begin position="161"/>
        <end position="253"/>
    </location>
</feature>
<dbReference type="EMBL" id="KK583193">
    <property type="protein sequence ID" value="KDO33204.1"/>
    <property type="molecule type" value="Genomic_DNA"/>
</dbReference>
<organism evidence="3 4">
    <name type="scientific">Saprolegnia parasitica (strain CBS 223.65)</name>
    <dbReference type="NCBI Taxonomy" id="695850"/>
    <lineage>
        <taxon>Eukaryota</taxon>
        <taxon>Sar</taxon>
        <taxon>Stramenopiles</taxon>
        <taxon>Oomycota</taxon>
        <taxon>Saprolegniomycetes</taxon>
        <taxon>Saprolegniales</taxon>
        <taxon>Saprolegniaceae</taxon>
        <taxon>Saprolegnia</taxon>
    </lineage>
</organism>
<dbReference type="OMA" id="AYDPWDE"/>
<evidence type="ECO:0000313" key="3">
    <source>
        <dbReference type="EMBL" id="KDO33204.1"/>
    </source>
</evidence>